<accession>A0A5J4ZLN0</accession>
<sequence length="235" mass="25636">MANPPENPKSSSCIQTLLENIVIPFRFHDKRINNETRNYLLVAATLIAAVTFQAGVNPPGGVWQDTKNCTAEAEAEAATAVAKPSTSYFAASPPSGPSKQQNCQDHEAGRAIYSSSKVSYKTFLVCNTLALGTAIHLILCLTYEYAYFFEVLIATFSMAGTYVAAITAIAPHKDDYYSYYGDDNLGFICFVLAAPFVIRASVFCLLKICKIHVPSNISAFSIKISVMSMKLRLSE</sequence>
<comment type="subcellular location">
    <subcellularLocation>
        <location evidence="1">Membrane</location>
        <topology evidence="1">Multi-pass membrane protein</topology>
    </subcellularLocation>
</comment>
<proteinExistence type="predicted"/>
<evidence type="ECO:0000259" key="8">
    <source>
        <dbReference type="Pfam" id="PF13962"/>
    </source>
</evidence>
<keyword evidence="2 7" id="KW-0812">Transmembrane</keyword>
<dbReference type="EMBL" id="CM018050">
    <property type="protein sequence ID" value="KAA8518177.1"/>
    <property type="molecule type" value="Genomic_DNA"/>
</dbReference>
<feature type="domain" description="PGG" evidence="8">
    <location>
        <begin position="91"/>
        <end position="159"/>
    </location>
</feature>
<keyword evidence="3" id="KW-0677">Repeat</keyword>
<evidence type="ECO:0000256" key="4">
    <source>
        <dbReference type="ARBA" id="ARBA00022989"/>
    </source>
</evidence>
<feature type="transmembrane region" description="Helical" evidence="7">
    <location>
        <begin position="148"/>
        <end position="170"/>
    </location>
</feature>
<evidence type="ECO:0000256" key="2">
    <source>
        <dbReference type="ARBA" id="ARBA00022692"/>
    </source>
</evidence>
<organism evidence="9 10">
    <name type="scientific">Nyssa sinensis</name>
    <dbReference type="NCBI Taxonomy" id="561372"/>
    <lineage>
        <taxon>Eukaryota</taxon>
        <taxon>Viridiplantae</taxon>
        <taxon>Streptophyta</taxon>
        <taxon>Embryophyta</taxon>
        <taxon>Tracheophyta</taxon>
        <taxon>Spermatophyta</taxon>
        <taxon>Magnoliopsida</taxon>
        <taxon>eudicotyledons</taxon>
        <taxon>Gunneridae</taxon>
        <taxon>Pentapetalae</taxon>
        <taxon>asterids</taxon>
        <taxon>Cornales</taxon>
        <taxon>Nyssaceae</taxon>
        <taxon>Nyssa</taxon>
    </lineage>
</organism>
<keyword evidence="4 7" id="KW-1133">Transmembrane helix</keyword>
<keyword evidence="5" id="KW-0040">ANK repeat</keyword>
<evidence type="ECO:0000256" key="3">
    <source>
        <dbReference type="ARBA" id="ARBA00022737"/>
    </source>
</evidence>
<evidence type="ECO:0000256" key="1">
    <source>
        <dbReference type="ARBA" id="ARBA00004141"/>
    </source>
</evidence>
<evidence type="ECO:0000256" key="6">
    <source>
        <dbReference type="ARBA" id="ARBA00023136"/>
    </source>
</evidence>
<protein>
    <recommendedName>
        <fullName evidence="8">PGG domain-containing protein</fullName>
    </recommendedName>
</protein>
<keyword evidence="10" id="KW-1185">Reference proteome</keyword>
<gene>
    <name evidence="9" type="ORF">F0562_015651</name>
</gene>
<dbReference type="AlphaFoldDB" id="A0A5J4ZLN0"/>
<feature type="transmembrane region" description="Helical" evidence="7">
    <location>
        <begin position="39"/>
        <end position="56"/>
    </location>
</feature>
<evidence type="ECO:0000313" key="9">
    <source>
        <dbReference type="EMBL" id="KAA8518177.1"/>
    </source>
</evidence>
<reference evidence="9 10" key="1">
    <citation type="submission" date="2019-09" db="EMBL/GenBank/DDBJ databases">
        <title>A chromosome-level genome assembly of the Chinese tupelo Nyssa sinensis.</title>
        <authorList>
            <person name="Yang X."/>
            <person name="Kang M."/>
            <person name="Yang Y."/>
            <person name="Xiong H."/>
            <person name="Wang M."/>
            <person name="Zhang Z."/>
            <person name="Wang Z."/>
            <person name="Wu H."/>
            <person name="Ma T."/>
            <person name="Liu J."/>
            <person name="Xi Z."/>
        </authorList>
    </citation>
    <scope>NUCLEOTIDE SEQUENCE [LARGE SCALE GENOMIC DNA]</scope>
    <source>
        <strain evidence="9">J267</strain>
        <tissue evidence="9">Leaf</tissue>
    </source>
</reference>
<feature type="domain" description="PGG" evidence="8">
    <location>
        <begin position="33"/>
        <end position="79"/>
    </location>
</feature>
<dbReference type="InterPro" id="IPR026961">
    <property type="entry name" value="PGG_dom"/>
</dbReference>
<dbReference type="OrthoDB" id="681126at2759"/>
<dbReference type="PANTHER" id="PTHR24186:SF37">
    <property type="entry name" value="PGG DOMAIN-CONTAINING PROTEIN"/>
    <property type="match status" value="1"/>
</dbReference>
<dbReference type="Pfam" id="PF13962">
    <property type="entry name" value="PGG"/>
    <property type="match status" value="2"/>
</dbReference>
<dbReference type="Proteomes" id="UP000325577">
    <property type="component" value="Linkage Group LG7"/>
</dbReference>
<name>A0A5J4ZLN0_9ASTE</name>
<feature type="transmembrane region" description="Helical" evidence="7">
    <location>
        <begin position="185"/>
        <end position="206"/>
    </location>
</feature>
<evidence type="ECO:0000256" key="7">
    <source>
        <dbReference type="SAM" id="Phobius"/>
    </source>
</evidence>
<feature type="transmembrane region" description="Helical" evidence="7">
    <location>
        <begin position="122"/>
        <end position="141"/>
    </location>
</feature>
<evidence type="ECO:0000313" key="10">
    <source>
        <dbReference type="Proteomes" id="UP000325577"/>
    </source>
</evidence>
<dbReference type="PANTHER" id="PTHR24186">
    <property type="entry name" value="PROTEIN PHOSPHATASE 1 REGULATORY SUBUNIT"/>
    <property type="match status" value="1"/>
</dbReference>
<keyword evidence="6 7" id="KW-0472">Membrane</keyword>
<dbReference type="GO" id="GO:0005886">
    <property type="term" value="C:plasma membrane"/>
    <property type="evidence" value="ECO:0007669"/>
    <property type="project" value="TreeGrafter"/>
</dbReference>
<evidence type="ECO:0000256" key="5">
    <source>
        <dbReference type="ARBA" id="ARBA00023043"/>
    </source>
</evidence>